<dbReference type="Proteomes" id="UP000694401">
    <property type="component" value="Unassembled WGS sequence"/>
</dbReference>
<accession>A0A8D2NHG9</accession>
<dbReference type="SMART" id="SM00409">
    <property type="entry name" value="IG"/>
    <property type="match status" value="1"/>
</dbReference>
<dbReference type="Ensembl" id="ENSZLMT00000000233.1">
    <property type="protein sequence ID" value="ENSZLMP00000000214.1"/>
    <property type="gene ID" value="ENSZLMG00000000193.1"/>
</dbReference>
<dbReference type="InterPro" id="IPR013106">
    <property type="entry name" value="Ig_V-set"/>
</dbReference>
<evidence type="ECO:0000256" key="3">
    <source>
        <dbReference type="ARBA" id="ARBA00043265"/>
    </source>
</evidence>
<evidence type="ECO:0000313" key="6">
    <source>
        <dbReference type="Proteomes" id="UP000694401"/>
    </source>
</evidence>
<keyword evidence="1" id="KW-0391">Immunity</keyword>
<evidence type="ECO:0000259" key="4">
    <source>
        <dbReference type="PROSITE" id="PS50835"/>
    </source>
</evidence>
<dbReference type="AlphaFoldDB" id="A0A8D2NHG9"/>
<dbReference type="InterPro" id="IPR003599">
    <property type="entry name" value="Ig_sub"/>
</dbReference>
<dbReference type="SUPFAM" id="SSF48726">
    <property type="entry name" value="Immunoglobulin"/>
    <property type="match status" value="1"/>
</dbReference>
<dbReference type="SMART" id="SM00406">
    <property type="entry name" value="IGv"/>
    <property type="match status" value="1"/>
</dbReference>
<evidence type="ECO:0000313" key="5">
    <source>
        <dbReference type="Ensembl" id="ENSZLMP00000000214.1"/>
    </source>
</evidence>
<keyword evidence="3" id="KW-1280">Immunoglobulin</keyword>
<feature type="domain" description="Ig-like" evidence="4">
    <location>
        <begin position="19"/>
        <end position="110"/>
    </location>
</feature>
<dbReference type="InterPro" id="IPR050199">
    <property type="entry name" value="IgHV"/>
</dbReference>
<reference evidence="5" key="2">
    <citation type="submission" date="2025-09" db="UniProtKB">
        <authorList>
            <consortium name="Ensembl"/>
        </authorList>
    </citation>
    <scope>IDENTIFICATION</scope>
</reference>
<evidence type="ECO:0000256" key="1">
    <source>
        <dbReference type="ARBA" id="ARBA00022859"/>
    </source>
</evidence>
<dbReference type="Gene3D" id="2.60.40.10">
    <property type="entry name" value="Immunoglobulins"/>
    <property type="match status" value="1"/>
</dbReference>
<dbReference type="GO" id="GO:0019814">
    <property type="term" value="C:immunoglobulin complex"/>
    <property type="evidence" value="ECO:0007669"/>
    <property type="project" value="UniProtKB-KW"/>
</dbReference>
<organism evidence="5 6">
    <name type="scientific">Zosterops lateralis melanops</name>
    <dbReference type="NCBI Taxonomy" id="1220523"/>
    <lineage>
        <taxon>Eukaryota</taxon>
        <taxon>Metazoa</taxon>
        <taxon>Chordata</taxon>
        <taxon>Craniata</taxon>
        <taxon>Vertebrata</taxon>
        <taxon>Euteleostomi</taxon>
        <taxon>Archelosauria</taxon>
        <taxon>Archosauria</taxon>
        <taxon>Dinosauria</taxon>
        <taxon>Saurischia</taxon>
        <taxon>Theropoda</taxon>
        <taxon>Coelurosauria</taxon>
        <taxon>Aves</taxon>
        <taxon>Neognathae</taxon>
        <taxon>Neoaves</taxon>
        <taxon>Telluraves</taxon>
        <taxon>Australaves</taxon>
        <taxon>Passeriformes</taxon>
        <taxon>Sylvioidea</taxon>
        <taxon>Zosteropidae</taxon>
        <taxon>Zosterops</taxon>
    </lineage>
</organism>
<keyword evidence="6" id="KW-1185">Reference proteome</keyword>
<dbReference type="InterPro" id="IPR036179">
    <property type="entry name" value="Ig-like_dom_sf"/>
</dbReference>
<sequence>EEMGMGKAQPLSQNPDCVPQIKILELFPGGSLTLLCRGSGFDFRNYDMYWVHQRPRQVLEWLTGIYRTGGSSYYASSVKGHFTISRDNGQSSVTLTMNNLQDEDSGSYFCAKGSCGSCYDADTGFGDNGGDGLNLLGSDQPSPLGPCLSPKPRFFFLIPNP</sequence>
<dbReference type="GO" id="GO:0005576">
    <property type="term" value="C:extracellular region"/>
    <property type="evidence" value="ECO:0007669"/>
    <property type="project" value="UniProtKB-ARBA"/>
</dbReference>
<name>A0A8D2NHG9_ZOSLA</name>
<reference evidence="5" key="1">
    <citation type="submission" date="2025-08" db="UniProtKB">
        <authorList>
            <consortium name="Ensembl"/>
        </authorList>
    </citation>
    <scope>IDENTIFICATION</scope>
</reference>
<proteinExistence type="predicted"/>
<dbReference type="GO" id="GO:0002250">
    <property type="term" value="P:adaptive immune response"/>
    <property type="evidence" value="ECO:0007669"/>
    <property type="project" value="UniProtKB-KW"/>
</dbReference>
<dbReference type="PROSITE" id="PS50835">
    <property type="entry name" value="IG_LIKE"/>
    <property type="match status" value="1"/>
</dbReference>
<dbReference type="PANTHER" id="PTHR23266">
    <property type="entry name" value="IMMUNOGLOBULIN HEAVY CHAIN"/>
    <property type="match status" value="1"/>
</dbReference>
<keyword evidence="2" id="KW-1064">Adaptive immunity</keyword>
<protein>
    <recommendedName>
        <fullName evidence="4">Ig-like domain-containing protein</fullName>
    </recommendedName>
</protein>
<dbReference type="InterPro" id="IPR007110">
    <property type="entry name" value="Ig-like_dom"/>
</dbReference>
<evidence type="ECO:0000256" key="2">
    <source>
        <dbReference type="ARBA" id="ARBA00023130"/>
    </source>
</evidence>
<dbReference type="Pfam" id="PF07686">
    <property type="entry name" value="V-set"/>
    <property type="match status" value="1"/>
</dbReference>
<dbReference type="InterPro" id="IPR013783">
    <property type="entry name" value="Ig-like_fold"/>
</dbReference>